<name>K2R4C8_MACPH</name>
<evidence type="ECO:0008006" key="4">
    <source>
        <dbReference type="Google" id="ProtNLM"/>
    </source>
</evidence>
<feature type="compositionally biased region" description="Low complexity" evidence="1">
    <location>
        <begin position="1"/>
        <end position="20"/>
    </location>
</feature>
<accession>K2R4C8</accession>
<dbReference type="VEuPathDB" id="FungiDB:MPH_05556"/>
<gene>
    <name evidence="2" type="ORF">MPH_05556</name>
</gene>
<feature type="region of interest" description="Disordered" evidence="1">
    <location>
        <begin position="172"/>
        <end position="200"/>
    </location>
</feature>
<dbReference type="EMBL" id="AHHD01000252">
    <property type="protein sequence ID" value="EKG17221.1"/>
    <property type="molecule type" value="Genomic_DNA"/>
</dbReference>
<sequence length="200" mass="21968">MATPATPATSAATATPATPTKKPKRHKSRDLTRDERLQCLTLRSVGGEYQKIAEKLGCTARQVQHACEAGHPTPSKRTGRRLKLKPHQIDELEAFICSSIENRLLSYSALAYRPFRQFGVSEGAIKNALESRGYGRYVARAKPPLSKKNQREKNPSCAQALALEKGAMVSNTLDGRDLGTRPPLPETTDYTESRGEVYSA</sequence>
<dbReference type="AlphaFoldDB" id="K2R4C8"/>
<dbReference type="HOGENOM" id="CLU_1366468_0_0_1"/>
<evidence type="ECO:0000313" key="2">
    <source>
        <dbReference type="EMBL" id="EKG17221.1"/>
    </source>
</evidence>
<dbReference type="InParanoid" id="K2R4C8"/>
<dbReference type="OrthoDB" id="5405453at2759"/>
<dbReference type="STRING" id="1126212.K2R4C8"/>
<proteinExistence type="predicted"/>
<evidence type="ECO:0000313" key="3">
    <source>
        <dbReference type="Proteomes" id="UP000007129"/>
    </source>
</evidence>
<organism evidence="2 3">
    <name type="scientific">Macrophomina phaseolina (strain MS6)</name>
    <name type="common">Charcoal rot fungus</name>
    <dbReference type="NCBI Taxonomy" id="1126212"/>
    <lineage>
        <taxon>Eukaryota</taxon>
        <taxon>Fungi</taxon>
        <taxon>Dikarya</taxon>
        <taxon>Ascomycota</taxon>
        <taxon>Pezizomycotina</taxon>
        <taxon>Dothideomycetes</taxon>
        <taxon>Dothideomycetes incertae sedis</taxon>
        <taxon>Botryosphaeriales</taxon>
        <taxon>Botryosphaeriaceae</taxon>
        <taxon>Macrophomina</taxon>
    </lineage>
</organism>
<feature type="region of interest" description="Disordered" evidence="1">
    <location>
        <begin position="1"/>
        <end position="35"/>
    </location>
</feature>
<dbReference type="Proteomes" id="UP000007129">
    <property type="component" value="Unassembled WGS sequence"/>
</dbReference>
<comment type="caution">
    <text evidence="2">The sequence shown here is derived from an EMBL/GenBank/DDBJ whole genome shotgun (WGS) entry which is preliminary data.</text>
</comment>
<protein>
    <recommendedName>
        <fullName evidence="4">Homeodomain-like protein</fullName>
    </recommendedName>
</protein>
<feature type="compositionally biased region" description="Basic and acidic residues" evidence="1">
    <location>
        <begin position="191"/>
        <end position="200"/>
    </location>
</feature>
<dbReference type="eggNOG" id="ENOG502T2K9">
    <property type="taxonomic scope" value="Eukaryota"/>
</dbReference>
<evidence type="ECO:0000256" key="1">
    <source>
        <dbReference type="SAM" id="MobiDB-lite"/>
    </source>
</evidence>
<reference evidence="2 3" key="1">
    <citation type="journal article" date="2012" name="BMC Genomics">
        <title>Tools to kill: Genome of one of the most destructive plant pathogenic fungi Macrophomina phaseolina.</title>
        <authorList>
            <person name="Islam M.S."/>
            <person name="Haque M.S."/>
            <person name="Islam M.M."/>
            <person name="Emdad E.M."/>
            <person name="Halim A."/>
            <person name="Hossen Q.M.M."/>
            <person name="Hossain M.Z."/>
            <person name="Ahmed B."/>
            <person name="Rahim S."/>
            <person name="Rahman M.S."/>
            <person name="Alam M.M."/>
            <person name="Hou S."/>
            <person name="Wan X."/>
            <person name="Saito J.A."/>
            <person name="Alam M."/>
        </authorList>
    </citation>
    <scope>NUCLEOTIDE SEQUENCE [LARGE SCALE GENOMIC DNA]</scope>
    <source>
        <strain evidence="2 3">MS6</strain>
    </source>
</reference>